<dbReference type="GO" id="GO:0043015">
    <property type="term" value="F:gamma-tubulin binding"/>
    <property type="evidence" value="ECO:0007669"/>
    <property type="project" value="InterPro"/>
</dbReference>
<organism evidence="8 9">
    <name type="scientific">Tritrichomonas foetus</name>
    <dbReference type="NCBI Taxonomy" id="1144522"/>
    <lineage>
        <taxon>Eukaryota</taxon>
        <taxon>Metamonada</taxon>
        <taxon>Parabasalia</taxon>
        <taxon>Tritrichomonadida</taxon>
        <taxon>Tritrichomonadidae</taxon>
        <taxon>Tritrichomonas</taxon>
    </lineage>
</organism>
<feature type="domain" description="Gamma tubulin complex component C-terminal" evidence="6">
    <location>
        <begin position="442"/>
        <end position="583"/>
    </location>
</feature>
<accession>A0A1J4JUQ9</accession>
<dbReference type="Pfam" id="PF17681">
    <property type="entry name" value="GCP_N_terminal"/>
    <property type="match status" value="1"/>
</dbReference>
<dbReference type="InterPro" id="IPR041470">
    <property type="entry name" value="GCP_N"/>
</dbReference>
<keyword evidence="9" id="KW-1185">Reference proteome</keyword>
<protein>
    <submittedName>
        <fullName evidence="8">Spc97</fullName>
    </submittedName>
</protein>
<dbReference type="GO" id="GO:0000922">
    <property type="term" value="C:spindle pole"/>
    <property type="evidence" value="ECO:0007669"/>
    <property type="project" value="InterPro"/>
</dbReference>
<dbReference type="PANTHER" id="PTHR19302">
    <property type="entry name" value="GAMMA TUBULIN COMPLEX PROTEIN"/>
    <property type="match status" value="1"/>
</dbReference>
<evidence type="ECO:0000256" key="2">
    <source>
        <dbReference type="ARBA" id="ARBA00010337"/>
    </source>
</evidence>
<evidence type="ECO:0000259" key="7">
    <source>
        <dbReference type="Pfam" id="PF17681"/>
    </source>
</evidence>
<comment type="subcellular location">
    <subcellularLocation>
        <location evidence="1">Cytoplasm</location>
        <location evidence="1">Cytoskeleton</location>
    </subcellularLocation>
</comment>
<dbReference type="InterPro" id="IPR007259">
    <property type="entry name" value="GCP"/>
</dbReference>
<dbReference type="Gene3D" id="1.20.120.1900">
    <property type="entry name" value="Gamma-tubulin complex, C-terminal domain"/>
    <property type="match status" value="1"/>
</dbReference>
<evidence type="ECO:0000313" key="8">
    <source>
        <dbReference type="EMBL" id="OHT02887.1"/>
    </source>
</evidence>
<dbReference type="Proteomes" id="UP000179807">
    <property type="component" value="Unassembled WGS sequence"/>
</dbReference>
<dbReference type="EMBL" id="MLAK01000849">
    <property type="protein sequence ID" value="OHT02887.1"/>
    <property type="molecule type" value="Genomic_DNA"/>
</dbReference>
<dbReference type="AlphaFoldDB" id="A0A1J4JUQ9"/>
<dbReference type="PANTHER" id="PTHR19302:SF13">
    <property type="entry name" value="GAMMA-TUBULIN COMPLEX COMPONENT 2"/>
    <property type="match status" value="1"/>
</dbReference>
<dbReference type="RefSeq" id="XP_068356023.1">
    <property type="nucleotide sequence ID" value="XM_068493398.1"/>
</dbReference>
<keyword evidence="3" id="KW-0963">Cytoplasm</keyword>
<name>A0A1J4JUQ9_9EUKA</name>
<dbReference type="GO" id="GO:0000930">
    <property type="term" value="C:gamma-tubulin complex"/>
    <property type="evidence" value="ECO:0007669"/>
    <property type="project" value="TreeGrafter"/>
</dbReference>
<dbReference type="VEuPathDB" id="TrichDB:TRFO_06941"/>
<feature type="domain" description="Gamma tubulin complex component protein N-terminal" evidence="7">
    <location>
        <begin position="117"/>
        <end position="377"/>
    </location>
</feature>
<evidence type="ECO:0000256" key="5">
    <source>
        <dbReference type="ARBA" id="ARBA00023212"/>
    </source>
</evidence>
<proteinExistence type="inferred from homology"/>
<evidence type="ECO:0000313" key="9">
    <source>
        <dbReference type="Proteomes" id="UP000179807"/>
    </source>
</evidence>
<evidence type="ECO:0000259" key="6">
    <source>
        <dbReference type="Pfam" id="PF04130"/>
    </source>
</evidence>
<evidence type="ECO:0000256" key="4">
    <source>
        <dbReference type="ARBA" id="ARBA00022701"/>
    </source>
</evidence>
<gene>
    <name evidence="8" type="ORF">TRFO_06941</name>
</gene>
<comment type="similarity">
    <text evidence="2">Belongs to the TUBGCP family.</text>
</comment>
<comment type="caution">
    <text evidence="8">The sequence shown here is derived from an EMBL/GenBank/DDBJ whole genome shotgun (WGS) entry which is preliminary data.</text>
</comment>
<dbReference type="OrthoDB" id="5860513at2759"/>
<sequence>MNDEDFLDPSYLISRLVQCFCPNDLNALSHAVDILRSFNFNQCTFETSVFRYRWISDLEENGKHEEIKILNKSIENIVQTINRPNSLFLLLDQLKASYSIPLINPEKPFKSQSLPTDFLFVLQGLEGKNFKWNLKQHRFVSSEKVQPNLYSCVQKVNNIGCMVKTILAFLDFADSLIHQYAACTVREIYVNHLDYVSTIEASFPDMTPNQLLTFLSGPPIDDLKAAAIICTTIETMRASSIYNVLNYIAQHGDKSMVSIAIRMREKALEGIEYMIKSWVTKGTVDDPFFEFFIQIKGDVEIYSNWWHDRYFIAKAIVPHNLSEDIVKKIFSAGKALNFVRTFDQPVELEIDNSLPLETFVDMADKQANAHILSLIMHDDLFSIALHDIQCFVLLQRGDFTTDFINKDPNQVKLGVQTIISQYANRNIENISYDSSILPTGGFRYDAKSPLSSILGPNEVRAYRVVSAVLLRLKRTEQKVNNSVFLFKSVQLLAFEMRTFIGLIGDYLNIQVIHKSYETMKSVILKGDILFDDLLRSHTQHVSNIARGCWITKSGEACRVVLYKLLNVIDQISNLNNVKFSKENNLLTNKIRCDFYQTLKEFNSALLQHKISGIELAPPLTRMFRNVFK</sequence>
<evidence type="ECO:0000256" key="3">
    <source>
        <dbReference type="ARBA" id="ARBA00022490"/>
    </source>
</evidence>
<dbReference type="GO" id="GO:0007020">
    <property type="term" value="P:microtubule nucleation"/>
    <property type="evidence" value="ECO:0007669"/>
    <property type="project" value="InterPro"/>
</dbReference>
<dbReference type="Pfam" id="PF04130">
    <property type="entry name" value="GCP_C_terminal"/>
    <property type="match status" value="1"/>
</dbReference>
<dbReference type="GO" id="GO:0031122">
    <property type="term" value="P:cytoplasmic microtubule organization"/>
    <property type="evidence" value="ECO:0007669"/>
    <property type="project" value="TreeGrafter"/>
</dbReference>
<dbReference type="GeneID" id="94828102"/>
<keyword evidence="5" id="KW-0206">Cytoskeleton</keyword>
<dbReference type="GO" id="GO:0005874">
    <property type="term" value="C:microtubule"/>
    <property type="evidence" value="ECO:0007669"/>
    <property type="project" value="UniProtKB-KW"/>
</dbReference>
<dbReference type="GO" id="GO:0051011">
    <property type="term" value="F:microtubule minus-end binding"/>
    <property type="evidence" value="ECO:0007669"/>
    <property type="project" value="TreeGrafter"/>
</dbReference>
<keyword evidence="4" id="KW-0493">Microtubule</keyword>
<dbReference type="InterPro" id="IPR042241">
    <property type="entry name" value="GCP_C_sf"/>
</dbReference>
<dbReference type="GO" id="GO:0000278">
    <property type="term" value="P:mitotic cell cycle"/>
    <property type="evidence" value="ECO:0007669"/>
    <property type="project" value="TreeGrafter"/>
</dbReference>
<dbReference type="InterPro" id="IPR040457">
    <property type="entry name" value="GCP_C"/>
</dbReference>
<reference evidence="8" key="1">
    <citation type="submission" date="2016-10" db="EMBL/GenBank/DDBJ databases">
        <authorList>
            <person name="Benchimol M."/>
            <person name="Almeida L.G."/>
            <person name="Vasconcelos A.T."/>
            <person name="Perreira-Neves A."/>
            <person name="Rosa I.A."/>
            <person name="Tasca T."/>
            <person name="Bogo M.R."/>
            <person name="de Souza W."/>
        </authorList>
    </citation>
    <scope>NUCLEOTIDE SEQUENCE [LARGE SCALE GENOMIC DNA]</scope>
    <source>
        <strain evidence="8">K</strain>
    </source>
</reference>
<dbReference type="GO" id="GO:0051225">
    <property type="term" value="P:spindle assembly"/>
    <property type="evidence" value="ECO:0007669"/>
    <property type="project" value="TreeGrafter"/>
</dbReference>
<evidence type="ECO:0000256" key="1">
    <source>
        <dbReference type="ARBA" id="ARBA00004245"/>
    </source>
</evidence>
<dbReference type="GO" id="GO:0051321">
    <property type="term" value="P:meiotic cell cycle"/>
    <property type="evidence" value="ECO:0007669"/>
    <property type="project" value="TreeGrafter"/>
</dbReference>